<feature type="compositionally biased region" description="Polar residues" evidence="1">
    <location>
        <begin position="7"/>
        <end position="19"/>
    </location>
</feature>
<name>A0A0C3G1B5_PILCF</name>
<feature type="region of interest" description="Disordered" evidence="1">
    <location>
        <begin position="1"/>
        <end position="26"/>
    </location>
</feature>
<accession>A0A0C3G1B5</accession>
<dbReference type="Proteomes" id="UP000054166">
    <property type="component" value="Unassembled WGS sequence"/>
</dbReference>
<reference evidence="2 3" key="1">
    <citation type="submission" date="2014-04" db="EMBL/GenBank/DDBJ databases">
        <authorList>
            <consortium name="DOE Joint Genome Institute"/>
            <person name="Kuo A."/>
            <person name="Tarkka M."/>
            <person name="Buscot F."/>
            <person name="Kohler A."/>
            <person name="Nagy L.G."/>
            <person name="Floudas D."/>
            <person name="Copeland A."/>
            <person name="Barry K.W."/>
            <person name="Cichocki N."/>
            <person name="Veneault-Fourrey C."/>
            <person name="LaButti K."/>
            <person name="Lindquist E.A."/>
            <person name="Lipzen A."/>
            <person name="Lundell T."/>
            <person name="Morin E."/>
            <person name="Murat C."/>
            <person name="Sun H."/>
            <person name="Tunlid A."/>
            <person name="Henrissat B."/>
            <person name="Grigoriev I.V."/>
            <person name="Hibbett D.S."/>
            <person name="Martin F."/>
            <person name="Nordberg H.P."/>
            <person name="Cantor M.N."/>
            <person name="Hua S.X."/>
        </authorList>
    </citation>
    <scope>NUCLEOTIDE SEQUENCE [LARGE SCALE GENOMIC DNA]</scope>
    <source>
        <strain evidence="2 3">F 1598</strain>
    </source>
</reference>
<dbReference type="InParanoid" id="A0A0C3G1B5"/>
<dbReference type="AlphaFoldDB" id="A0A0C3G1B5"/>
<dbReference type="STRING" id="765440.A0A0C3G1B5"/>
<evidence type="ECO:0000313" key="3">
    <source>
        <dbReference type="Proteomes" id="UP000054166"/>
    </source>
</evidence>
<evidence type="ECO:0000256" key="1">
    <source>
        <dbReference type="SAM" id="MobiDB-lite"/>
    </source>
</evidence>
<dbReference type="PANTHER" id="PTHR39473:SF1">
    <property type="entry name" value="DINB-LIKE DOMAIN-CONTAINING PROTEIN"/>
    <property type="match status" value="1"/>
</dbReference>
<organism evidence="2 3">
    <name type="scientific">Piloderma croceum (strain F 1598)</name>
    <dbReference type="NCBI Taxonomy" id="765440"/>
    <lineage>
        <taxon>Eukaryota</taxon>
        <taxon>Fungi</taxon>
        <taxon>Dikarya</taxon>
        <taxon>Basidiomycota</taxon>
        <taxon>Agaricomycotina</taxon>
        <taxon>Agaricomycetes</taxon>
        <taxon>Agaricomycetidae</taxon>
        <taxon>Atheliales</taxon>
        <taxon>Atheliaceae</taxon>
        <taxon>Piloderma</taxon>
    </lineage>
</organism>
<keyword evidence="3" id="KW-1185">Reference proteome</keyword>
<dbReference type="HOGENOM" id="CLU_083400_1_0_1"/>
<evidence type="ECO:0000313" key="2">
    <source>
        <dbReference type="EMBL" id="KIM84526.1"/>
    </source>
</evidence>
<dbReference type="PANTHER" id="PTHR39473">
    <property type="match status" value="1"/>
</dbReference>
<reference evidence="3" key="2">
    <citation type="submission" date="2015-01" db="EMBL/GenBank/DDBJ databases">
        <title>Evolutionary Origins and Diversification of the Mycorrhizal Mutualists.</title>
        <authorList>
            <consortium name="DOE Joint Genome Institute"/>
            <consortium name="Mycorrhizal Genomics Consortium"/>
            <person name="Kohler A."/>
            <person name="Kuo A."/>
            <person name="Nagy L.G."/>
            <person name="Floudas D."/>
            <person name="Copeland A."/>
            <person name="Barry K.W."/>
            <person name="Cichocki N."/>
            <person name="Veneault-Fourrey C."/>
            <person name="LaButti K."/>
            <person name="Lindquist E.A."/>
            <person name="Lipzen A."/>
            <person name="Lundell T."/>
            <person name="Morin E."/>
            <person name="Murat C."/>
            <person name="Riley R."/>
            <person name="Ohm R."/>
            <person name="Sun H."/>
            <person name="Tunlid A."/>
            <person name="Henrissat B."/>
            <person name="Grigoriev I.V."/>
            <person name="Hibbett D.S."/>
            <person name="Martin F."/>
        </authorList>
    </citation>
    <scope>NUCLEOTIDE SEQUENCE [LARGE SCALE GENOMIC DNA]</scope>
    <source>
        <strain evidence="3">F 1598</strain>
    </source>
</reference>
<dbReference type="EMBL" id="KN832987">
    <property type="protein sequence ID" value="KIM84526.1"/>
    <property type="molecule type" value="Genomic_DNA"/>
</dbReference>
<dbReference type="OrthoDB" id="5564877at2759"/>
<protein>
    <submittedName>
        <fullName evidence="2">Uncharacterized protein</fullName>
    </submittedName>
</protein>
<gene>
    <name evidence="2" type="ORF">PILCRDRAFT_818090</name>
</gene>
<proteinExistence type="predicted"/>
<sequence length="207" mass="22861">MADKAPSSLSTTVQNNPSGPSHDINETPLTQLLSVSKAVLNQALDLVETVLTSDEQLTVNSKYLPGSTIGKHLRHARDHFSLLLDSVSSSRPHELSYDTRLRNTPMETKLADARVALKDTISKLEKIVPRTKLEEPMILHAITPHVQVLDTSFGRELWFASLHAVHHWSMVRVIAGELNIKLQDDFGFAPSTLLYHGTSTPGTKAKI</sequence>